<organism evidence="1">
    <name type="scientific">Aspergillus flavus</name>
    <dbReference type="NCBI Taxonomy" id="5059"/>
    <lineage>
        <taxon>Eukaryota</taxon>
        <taxon>Fungi</taxon>
        <taxon>Dikarya</taxon>
        <taxon>Ascomycota</taxon>
        <taxon>Pezizomycotina</taxon>
        <taxon>Eurotiomycetes</taxon>
        <taxon>Eurotiomycetidae</taxon>
        <taxon>Eurotiales</taxon>
        <taxon>Aspergillaceae</taxon>
        <taxon>Aspergillus</taxon>
        <taxon>Aspergillus subgen. Circumdati</taxon>
    </lineage>
</organism>
<dbReference type="SUPFAM" id="SSF48366">
    <property type="entry name" value="Ras GEF"/>
    <property type="match status" value="1"/>
</dbReference>
<proteinExistence type="predicted"/>
<gene>
    <name evidence="1" type="ORF">BDV35DRAFT_399132</name>
    <name evidence="2" type="ORF">CA14_003110</name>
</gene>
<dbReference type="InterPro" id="IPR023578">
    <property type="entry name" value="Ras_GEF_dom_sf"/>
</dbReference>
<accession>A0A364LVR6</accession>
<dbReference type="EMBL" id="QQZZ01000104">
    <property type="protein sequence ID" value="RMZ42549.1"/>
    <property type="molecule type" value="Genomic_DNA"/>
</dbReference>
<dbReference type="Proteomes" id="UP000325434">
    <property type="component" value="Unassembled WGS sequence"/>
</dbReference>
<reference evidence="2 3" key="1">
    <citation type="submission" date="2018-07" db="EMBL/GenBank/DDBJ databases">
        <title>Identification of spontaneous genetic mutation associated with occurrence of a yellow conidial color mutant of Aspergillus flavus.</title>
        <authorList>
            <person name="Chang P.-K."/>
            <person name="Mack B.M."/>
            <person name="Scharfenstein L."/>
            <person name="Gilbert M.K."/>
        </authorList>
    </citation>
    <scope>NUCLEOTIDE SEQUENCE [LARGE SCALE GENOMIC DNA]</scope>
    <source>
        <strain evidence="2 3">CA14</strain>
    </source>
</reference>
<evidence type="ECO:0000313" key="3">
    <source>
        <dbReference type="Proteomes" id="UP000275480"/>
    </source>
</evidence>
<sequence>MSFNSIPEKPVYQLQYTSQKPEVTWEARSPIEFYLYSSKPAKLARKDTSVYEIPGEIRWTWTPANARDVNTDIIASKLILESLSYFRLVRFDDWVQEAEGSSSNSVRLLDVRYKWLSETLYSYLTRSLEEYQKYLDLVNTLEEKAADPFLLGAIKNACDCISRRTYVEFGIDSRFITDPLSVIRAREYSREHIDCQLKALEVRFRSWYNSPDVRWSQEFDTQTDFLDTLYRIGPKVIAVQLSEEDLTLFHRLTIDSITKDSNGVRLALNTRWNSLAHAAKECSAAGLCTELTVLAWKLHRLRNFYSLTAILQGIRLRGLHLAALQELDYLIDWRGNYMQYRRKMCSGPALHFLFPFSRTKDTTVVEKVVSAARGYTVRDQNNILSLLSTCLGFRP</sequence>
<reference evidence="1" key="2">
    <citation type="submission" date="2019-04" db="EMBL/GenBank/DDBJ databases">
        <title>Friends and foes A comparative genomics study of 23 Aspergillus species from section Flavi.</title>
        <authorList>
            <consortium name="DOE Joint Genome Institute"/>
            <person name="Kjaerbolling I."/>
            <person name="Vesth T."/>
            <person name="Frisvad J.C."/>
            <person name="Nybo J.L."/>
            <person name="Theobald S."/>
            <person name="Kildgaard S."/>
            <person name="Isbrandt T."/>
            <person name="Kuo A."/>
            <person name="Sato A."/>
            <person name="Lyhne E.K."/>
            <person name="Kogle M.E."/>
            <person name="Wiebenga A."/>
            <person name="Kun R.S."/>
            <person name="Lubbers R.J."/>
            <person name="Makela M.R."/>
            <person name="Barry K."/>
            <person name="Chovatia M."/>
            <person name="Clum A."/>
            <person name="Daum C."/>
            <person name="Haridas S."/>
            <person name="He G."/>
            <person name="LaButti K."/>
            <person name="Lipzen A."/>
            <person name="Mondo S."/>
            <person name="Riley R."/>
            <person name="Salamov A."/>
            <person name="Simmons B.A."/>
            <person name="Magnuson J.K."/>
            <person name="Henrissat B."/>
            <person name="Mortensen U.H."/>
            <person name="Larsen T.O."/>
            <person name="Devries R.P."/>
            <person name="Grigoriev I.V."/>
            <person name="Machida M."/>
            <person name="Baker S.E."/>
            <person name="Andersen M.R."/>
        </authorList>
    </citation>
    <scope>NUCLEOTIDE SEQUENCE [LARGE SCALE GENOMIC DNA]</scope>
    <source>
        <strain evidence="1">CBS 121.62</strain>
    </source>
</reference>
<evidence type="ECO:0000313" key="2">
    <source>
        <dbReference type="EMBL" id="RMZ42549.1"/>
    </source>
</evidence>
<protein>
    <submittedName>
        <fullName evidence="1">Uncharacterized protein</fullName>
    </submittedName>
</protein>
<dbReference type="Proteomes" id="UP000275480">
    <property type="component" value="Unassembled WGS sequence"/>
</dbReference>
<name>A0A364LVR6_ASPFL</name>
<evidence type="ECO:0000313" key="1">
    <source>
        <dbReference type="EMBL" id="KAB8239922.1"/>
    </source>
</evidence>
<dbReference type="AlphaFoldDB" id="A0A364LVR6"/>
<dbReference type="EMBL" id="ML734854">
    <property type="protein sequence ID" value="KAB8239922.1"/>
    <property type="molecule type" value="Genomic_DNA"/>
</dbReference>